<keyword evidence="8" id="KW-0393">Immunoglobulin domain</keyword>
<dbReference type="Pfam" id="PF13927">
    <property type="entry name" value="Ig_3"/>
    <property type="match status" value="2"/>
</dbReference>
<feature type="domain" description="Ig-like" evidence="9">
    <location>
        <begin position="215"/>
        <end position="312"/>
    </location>
</feature>
<organism evidence="10 11">
    <name type="scientific">Tigriopus californicus</name>
    <name type="common">Marine copepod</name>
    <dbReference type="NCBI Taxonomy" id="6832"/>
    <lineage>
        <taxon>Eukaryota</taxon>
        <taxon>Metazoa</taxon>
        <taxon>Ecdysozoa</taxon>
        <taxon>Arthropoda</taxon>
        <taxon>Crustacea</taxon>
        <taxon>Multicrustacea</taxon>
        <taxon>Hexanauplia</taxon>
        <taxon>Copepoda</taxon>
        <taxon>Harpacticoida</taxon>
        <taxon>Harpacticidae</taxon>
        <taxon>Tigriopus</taxon>
    </lineage>
</organism>
<dbReference type="FunFam" id="2.60.40.10:FF:000328">
    <property type="entry name" value="CLUMA_CG000981, isoform A"/>
    <property type="match status" value="1"/>
</dbReference>
<dbReference type="SUPFAM" id="SSF48726">
    <property type="entry name" value="Immunoglobulin"/>
    <property type="match status" value="3"/>
</dbReference>
<dbReference type="Pfam" id="PF07679">
    <property type="entry name" value="I-set"/>
    <property type="match status" value="1"/>
</dbReference>
<dbReference type="GO" id="GO:0043005">
    <property type="term" value="C:neuron projection"/>
    <property type="evidence" value="ECO:0007669"/>
    <property type="project" value="TreeGrafter"/>
</dbReference>
<dbReference type="Gene3D" id="2.60.40.10">
    <property type="entry name" value="Immunoglobulins"/>
    <property type="match status" value="3"/>
</dbReference>
<comment type="caution">
    <text evidence="10">The sequence shown here is derived from an EMBL/GenBank/DDBJ whole genome shotgun (WGS) entry which is preliminary data.</text>
</comment>
<dbReference type="InterPro" id="IPR013783">
    <property type="entry name" value="Ig-like_fold"/>
</dbReference>
<dbReference type="SMART" id="SM00408">
    <property type="entry name" value="IGc2"/>
    <property type="match status" value="3"/>
</dbReference>
<gene>
    <name evidence="10" type="ORF">TCAL_07594</name>
</gene>
<protein>
    <recommendedName>
        <fullName evidence="9">Ig-like domain-containing protein</fullName>
    </recommendedName>
</protein>
<evidence type="ECO:0000256" key="4">
    <source>
        <dbReference type="ARBA" id="ARBA00022737"/>
    </source>
</evidence>
<dbReference type="SMART" id="SM00409">
    <property type="entry name" value="IG"/>
    <property type="match status" value="3"/>
</dbReference>
<accession>A0A553PG99</accession>
<comment type="subcellular location">
    <subcellularLocation>
        <location evidence="1">Cell membrane</location>
    </subcellularLocation>
</comment>
<dbReference type="InterPro" id="IPR036179">
    <property type="entry name" value="Ig-like_dom_sf"/>
</dbReference>
<evidence type="ECO:0000256" key="1">
    <source>
        <dbReference type="ARBA" id="ARBA00004236"/>
    </source>
</evidence>
<dbReference type="PROSITE" id="PS50835">
    <property type="entry name" value="IG_LIKE"/>
    <property type="match status" value="3"/>
</dbReference>
<dbReference type="InterPro" id="IPR051170">
    <property type="entry name" value="Neural/epithelial_adhesion"/>
</dbReference>
<evidence type="ECO:0000259" key="9">
    <source>
        <dbReference type="PROSITE" id="PS50835"/>
    </source>
</evidence>
<keyword evidence="11" id="KW-1185">Reference proteome</keyword>
<dbReference type="EMBL" id="VCGU01000004">
    <property type="protein sequence ID" value="TRY76709.1"/>
    <property type="molecule type" value="Genomic_DNA"/>
</dbReference>
<evidence type="ECO:0000256" key="5">
    <source>
        <dbReference type="ARBA" id="ARBA00023136"/>
    </source>
</evidence>
<dbReference type="InterPro" id="IPR003598">
    <property type="entry name" value="Ig_sub2"/>
</dbReference>
<evidence type="ECO:0000256" key="6">
    <source>
        <dbReference type="ARBA" id="ARBA00023157"/>
    </source>
</evidence>
<dbReference type="Proteomes" id="UP000318571">
    <property type="component" value="Chromosome 5"/>
</dbReference>
<dbReference type="GO" id="GO:0005886">
    <property type="term" value="C:plasma membrane"/>
    <property type="evidence" value="ECO:0007669"/>
    <property type="project" value="UniProtKB-SubCell"/>
</dbReference>
<name>A0A553PG99_TIGCA</name>
<keyword evidence="3" id="KW-0732">Signal</keyword>
<dbReference type="CDD" id="cd00096">
    <property type="entry name" value="Ig"/>
    <property type="match status" value="1"/>
</dbReference>
<evidence type="ECO:0000256" key="3">
    <source>
        <dbReference type="ARBA" id="ARBA00022729"/>
    </source>
</evidence>
<keyword evidence="5" id="KW-0472">Membrane</keyword>
<keyword evidence="2" id="KW-1003">Cell membrane</keyword>
<feature type="domain" description="Ig-like" evidence="9">
    <location>
        <begin position="113"/>
        <end position="210"/>
    </location>
</feature>
<keyword evidence="7" id="KW-0325">Glycoprotein</keyword>
<proteinExistence type="predicted"/>
<keyword evidence="6" id="KW-1015">Disulfide bond</keyword>
<evidence type="ECO:0000313" key="10">
    <source>
        <dbReference type="EMBL" id="TRY76709.1"/>
    </source>
</evidence>
<dbReference type="InterPro" id="IPR003599">
    <property type="entry name" value="Ig_sub"/>
</dbReference>
<evidence type="ECO:0000256" key="8">
    <source>
        <dbReference type="ARBA" id="ARBA00023319"/>
    </source>
</evidence>
<dbReference type="InterPro" id="IPR013098">
    <property type="entry name" value="Ig_I-set"/>
</dbReference>
<feature type="domain" description="Ig-like" evidence="9">
    <location>
        <begin position="323"/>
        <end position="420"/>
    </location>
</feature>
<evidence type="ECO:0000256" key="2">
    <source>
        <dbReference type="ARBA" id="ARBA00022475"/>
    </source>
</evidence>
<evidence type="ECO:0000313" key="11">
    <source>
        <dbReference type="Proteomes" id="UP000318571"/>
    </source>
</evidence>
<dbReference type="AlphaFoldDB" id="A0A553PG99"/>
<dbReference type="PANTHER" id="PTHR12231:SF157">
    <property type="entry name" value="DPR-INTERACTING PROTEIN EPSILON-RELATED"/>
    <property type="match status" value="1"/>
</dbReference>
<evidence type="ECO:0000256" key="7">
    <source>
        <dbReference type="ARBA" id="ARBA00023180"/>
    </source>
</evidence>
<dbReference type="PANTHER" id="PTHR12231">
    <property type="entry name" value="CTX-RELATED TYPE I TRANSMEMBRANE PROTEIN"/>
    <property type="match status" value="1"/>
</dbReference>
<dbReference type="STRING" id="6832.A0A553PG99"/>
<dbReference type="CDD" id="cd00099">
    <property type="entry name" value="IgV"/>
    <property type="match status" value="1"/>
</dbReference>
<keyword evidence="4" id="KW-0677">Repeat</keyword>
<dbReference type="InterPro" id="IPR007110">
    <property type="entry name" value="Ig-like_dom"/>
</dbReference>
<reference evidence="10 11" key="1">
    <citation type="journal article" date="2018" name="Nat. Ecol. Evol.">
        <title>Genomic signatures of mitonuclear coevolution across populations of Tigriopus californicus.</title>
        <authorList>
            <person name="Barreto F.S."/>
            <person name="Watson E.T."/>
            <person name="Lima T.G."/>
            <person name="Willett C.S."/>
            <person name="Edmands S."/>
            <person name="Li W."/>
            <person name="Burton R.S."/>
        </authorList>
    </citation>
    <scope>NUCLEOTIDE SEQUENCE [LARGE SCALE GENOMIC DNA]</scope>
    <source>
        <strain evidence="10 11">San Diego</strain>
    </source>
</reference>
<sequence length="522" mass="58977">MFLVRGKSQESELDDEKNNQGFWCWPFPLSPGRSANKKSSERSSKNHLILQRQHLQSNRFPQHFGTDKMEIRPRIQISTAHMATVLMVFMILLHDVAEAGRQSKNMKGPPLSPKFGQDNLDNHTVRVGHEVQFSCTVENLGNYKVAWLHSEKGTFAVYPIVVTQNDRMSVSFDNRATYNLKLQNIQESDAGKYICQINTGPVISISGTLSVVVPPDIIDEDSSSDTLATEGMRVLLNCRATGNPIPTISWVREDGSKIRVCKSDKSVSEGRSSECEEVAVHHGSDLELRQVSRFDSGEYQCLANNGIPPTVSKRVRLYVDFSPTLWISHQRVGAQVGSTAVLECLTAAYPPSLNFWSKDGSDVITEKPGKYGLIQSSGKPRLYNIQMKIRIQNITAEDFGTYSCSARNPQGVTDGEIKLYEILEDMEQDTTAVILLEEFDDSPFEKNRHKKHRKTRKRHRNKQEFMEEYDGNHENGIQRKYEADQGFHHSVMNAANQIMHQLGVMTTGLTILRHICHLRAQV</sequence>